<organism evidence="2 3">
    <name type="scientific">Stegodyphus mimosarum</name>
    <name type="common">African social velvet spider</name>
    <dbReference type="NCBI Taxonomy" id="407821"/>
    <lineage>
        <taxon>Eukaryota</taxon>
        <taxon>Metazoa</taxon>
        <taxon>Ecdysozoa</taxon>
        <taxon>Arthropoda</taxon>
        <taxon>Chelicerata</taxon>
        <taxon>Arachnida</taxon>
        <taxon>Araneae</taxon>
        <taxon>Araneomorphae</taxon>
        <taxon>Entelegynae</taxon>
        <taxon>Eresoidea</taxon>
        <taxon>Eresidae</taxon>
        <taxon>Stegodyphus</taxon>
    </lineage>
</organism>
<sequence>MCQEAKPIFMRACNLDKECPDWVIGEWSECDSPCGSGNQTRTVECRSKENDEV</sequence>
<evidence type="ECO:0000313" key="3">
    <source>
        <dbReference type="Proteomes" id="UP000054359"/>
    </source>
</evidence>
<dbReference type="EMBL" id="KK119309">
    <property type="protein sequence ID" value="KFM75337.1"/>
    <property type="molecule type" value="Genomic_DNA"/>
</dbReference>
<accession>A0A087UD98</accession>
<dbReference type="AlphaFoldDB" id="A0A087UD98"/>
<dbReference type="InterPro" id="IPR000884">
    <property type="entry name" value="TSP1_rpt"/>
</dbReference>
<feature type="non-terminal residue" evidence="2">
    <location>
        <position position="53"/>
    </location>
</feature>
<evidence type="ECO:0000256" key="1">
    <source>
        <dbReference type="SAM" id="MobiDB-lite"/>
    </source>
</evidence>
<dbReference type="SUPFAM" id="SSF82895">
    <property type="entry name" value="TSP-1 type 1 repeat"/>
    <property type="match status" value="1"/>
</dbReference>
<dbReference type="OrthoDB" id="5950222at2759"/>
<feature type="region of interest" description="Disordered" evidence="1">
    <location>
        <begin position="32"/>
        <end position="53"/>
    </location>
</feature>
<dbReference type="Gene3D" id="2.20.100.10">
    <property type="entry name" value="Thrombospondin type-1 (TSP1) repeat"/>
    <property type="match status" value="1"/>
</dbReference>
<gene>
    <name evidence="2" type="ORF">X975_01899</name>
</gene>
<dbReference type="Pfam" id="PF19030">
    <property type="entry name" value="TSP1_ADAMTS"/>
    <property type="match status" value="1"/>
</dbReference>
<proteinExistence type="predicted"/>
<dbReference type="InterPro" id="IPR036383">
    <property type="entry name" value="TSP1_rpt_sf"/>
</dbReference>
<evidence type="ECO:0000313" key="2">
    <source>
        <dbReference type="EMBL" id="KFM75337.1"/>
    </source>
</evidence>
<protein>
    <submittedName>
        <fullName evidence="2">Uncharacterized protein</fullName>
    </submittedName>
</protein>
<dbReference type="Proteomes" id="UP000054359">
    <property type="component" value="Unassembled WGS sequence"/>
</dbReference>
<feature type="compositionally biased region" description="Basic and acidic residues" evidence="1">
    <location>
        <begin position="43"/>
        <end position="53"/>
    </location>
</feature>
<reference evidence="2 3" key="1">
    <citation type="submission" date="2013-11" db="EMBL/GenBank/DDBJ databases">
        <title>Genome sequencing of Stegodyphus mimosarum.</title>
        <authorList>
            <person name="Bechsgaard J."/>
        </authorList>
    </citation>
    <scope>NUCLEOTIDE SEQUENCE [LARGE SCALE GENOMIC DNA]</scope>
</reference>
<name>A0A087UD98_STEMI</name>
<keyword evidence="3" id="KW-1185">Reference proteome</keyword>
<dbReference type="PROSITE" id="PS50092">
    <property type="entry name" value="TSP1"/>
    <property type="match status" value="1"/>
</dbReference>